<feature type="chain" id="PRO_5045281479" evidence="2">
    <location>
        <begin position="24"/>
        <end position="89"/>
    </location>
</feature>
<gene>
    <name evidence="3" type="ORF">GGQ91_004918</name>
</gene>
<evidence type="ECO:0000256" key="2">
    <source>
        <dbReference type="SAM" id="SignalP"/>
    </source>
</evidence>
<evidence type="ECO:0000256" key="1">
    <source>
        <dbReference type="SAM" id="MobiDB-lite"/>
    </source>
</evidence>
<keyword evidence="3" id="KW-0722">Serine protease inhibitor</keyword>
<feature type="signal peptide" evidence="2">
    <location>
        <begin position="1"/>
        <end position="23"/>
    </location>
</feature>
<protein>
    <submittedName>
        <fullName evidence="3">Serine protease inhibitor ecotin</fullName>
    </submittedName>
</protein>
<feature type="compositionally biased region" description="Low complexity" evidence="1">
    <location>
        <begin position="66"/>
        <end position="77"/>
    </location>
</feature>
<comment type="caution">
    <text evidence="3">The sequence shown here is derived from an EMBL/GenBank/DDBJ whole genome shotgun (WGS) entry which is preliminary data.</text>
</comment>
<dbReference type="RefSeq" id="WP_179698459.1">
    <property type="nucleotide sequence ID" value="NZ_JACJIM010000008.1"/>
</dbReference>
<proteinExistence type="predicted"/>
<reference evidence="3 4" key="1">
    <citation type="submission" date="2020-08" db="EMBL/GenBank/DDBJ databases">
        <title>Genomic Encyclopedia of Type Strains, Phase IV (KMG-IV): sequencing the most valuable type-strain genomes for metagenomic binning, comparative biology and taxonomic classification.</title>
        <authorList>
            <person name="Goeker M."/>
        </authorList>
    </citation>
    <scope>NUCLEOTIDE SEQUENCE [LARGE SCALE GENOMIC DNA]</scope>
    <source>
        <strain evidence="3 4">DSM 5686</strain>
    </source>
</reference>
<keyword evidence="3" id="KW-0646">Protease inhibitor</keyword>
<feature type="region of interest" description="Disordered" evidence="1">
    <location>
        <begin position="66"/>
        <end position="89"/>
    </location>
</feature>
<feature type="compositionally biased region" description="Gly residues" evidence="1">
    <location>
        <begin position="80"/>
        <end position="89"/>
    </location>
</feature>
<dbReference type="GeneID" id="96606527"/>
<evidence type="ECO:0000313" key="3">
    <source>
        <dbReference type="EMBL" id="MBA9065501.1"/>
    </source>
</evidence>
<evidence type="ECO:0000313" key="4">
    <source>
        <dbReference type="Proteomes" id="UP000565455"/>
    </source>
</evidence>
<dbReference type="Proteomes" id="UP000565455">
    <property type="component" value="Unassembled WGS sequence"/>
</dbReference>
<feature type="compositionally biased region" description="Polar residues" evidence="1">
    <location>
        <begin position="24"/>
        <end position="39"/>
    </location>
</feature>
<accession>A0ABR6DHB7</accession>
<dbReference type="GO" id="GO:0004867">
    <property type="term" value="F:serine-type endopeptidase inhibitor activity"/>
    <property type="evidence" value="ECO:0007669"/>
    <property type="project" value="UniProtKB-KW"/>
</dbReference>
<keyword evidence="4" id="KW-1185">Reference proteome</keyword>
<feature type="region of interest" description="Disordered" evidence="1">
    <location>
        <begin position="20"/>
        <end position="53"/>
    </location>
</feature>
<organism evidence="3 4">
    <name type="scientific">Methylobacterium fujisawaense</name>
    <dbReference type="NCBI Taxonomy" id="107400"/>
    <lineage>
        <taxon>Bacteria</taxon>
        <taxon>Pseudomonadati</taxon>
        <taxon>Pseudomonadota</taxon>
        <taxon>Alphaproteobacteria</taxon>
        <taxon>Hyphomicrobiales</taxon>
        <taxon>Methylobacteriaceae</taxon>
        <taxon>Methylobacterium</taxon>
    </lineage>
</organism>
<keyword evidence="2" id="KW-0732">Signal</keyword>
<name>A0ABR6DHB7_9HYPH</name>
<dbReference type="EMBL" id="JACJIM010000008">
    <property type="protein sequence ID" value="MBA9065501.1"/>
    <property type="molecule type" value="Genomic_DNA"/>
</dbReference>
<sequence>MRLLIITSLCLAAIAATPASASAQVQQTNPNAANRSMETGGQLRALRQEQTTQSNTLRMDIQRNQAATPAPNTGPNAIGPTGGTGVIGR</sequence>